<dbReference type="Pfam" id="PF14257">
    <property type="entry name" value="DUF4349"/>
    <property type="match status" value="1"/>
</dbReference>
<sequence length="163" mass="18138">MTSAAPKPRRLAAAGPICTLAFLSPVRNAAILPCVARAIAAEGGRAAETTITADDVSKDVVDTEARIRQREILVTRLTDMLRNRQGRVSELAEAERSVAVAQEELDQAKGWRRECAPGSPCRASRSIMSPRLWSSRPRVRNRVVWEMQSSHRRQWSMRSRATC</sequence>
<evidence type="ECO:0000256" key="1">
    <source>
        <dbReference type="SAM" id="SignalP"/>
    </source>
</evidence>
<feature type="domain" description="DUF4349" evidence="2">
    <location>
        <begin position="41"/>
        <end position="114"/>
    </location>
</feature>
<feature type="signal peptide" evidence="1">
    <location>
        <begin position="1"/>
        <end position="29"/>
    </location>
</feature>
<comment type="caution">
    <text evidence="3">The sequence shown here is derived from an EMBL/GenBank/DDBJ whole genome shotgun (WGS) entry which is preliminary data.</text>
</comment>
<evidence type="ECO:0000259" key="2">
    <source>
        <dbReference type="Pfam" id="PF14257"/>
    </source>
</evidence>
<dbReference type="InterPro" id="IPR025645">
    <property type="entry name" value="DUF4349"/>
</dbReference>
<organism evidence="3">
    <name type="scientific">Sphingomonas psychrotolerans</name>
    <dbReference type="NCBI Taxonomy" id="1327635"/>
    <lineage>
        <taxon>Bacteria</taxon>
        <taxon>Pseudomonadati</taxon>
        <taxon>Pseudomonadota</taxon>
        <taxon>Alphaproteobacteria</taxon>
        <taxon>Sphingomonadales</taxon>
        <taxon>Sphingomonadaceae</taxon>
        <taxon>Sphingomonas</taxon>
    </lineage>
</organism>
<dbReference type="EMBL" id="JALMLT010000001">
    <property type="protein sequence ID" value="MDT8757501.1"/>
    <property type="molecule type" value="Genomic_DNA"/>
</dbReference>
<evidence type="ECO:0000313" key="3">
    <source>
        <dbReference type="EMBL" id="MDT8757501.1"/>
    </source>
</evidence>
<reference evidence="3" key="1">
    <citation type="submission" date="2022-04" db="EMBL/GenBank/DDBJ databases">
        <title>Tomato heritable bacteria conferring resistance against bacterial wilt.</title>
        <authorList>
            <person name="Yin J."/>
        </authorList>
    </citation>
    <scope>NUCLEOTIDE SEQUENCE</scope>
    <source>
        <strain evidence="3">Cra20</strain>
    </source>
</reference>
<gene>
    <name evidence="3" type="ORF">MZO42_02215</name>
</gene>
<keyword evidence="1" id="KW-0732">Signal</keyword>
<proteinExistence type="predicted"/>
<protein>
    <submittedName>
        <fullName evidence="3">DUF4349 domain-containing protein</fullName>
    </submittedName>
</protein>
<name>A0ABU3N1V8_9SPHN</name>
<feature type="chain" id="PRO_5045924911" evidence="1">
    <location>
        <begin position="30"/>
        <end position="163"/>
    </location>
</feature>
<accession>A0ABU3N1V8</accession>